<sequence length="153" mass="16504">LFMAPVRSEWAVKLSVLLPVSNYRGRLCLPSQLAKAFWQPSIHVNLTTPCPDPGLACTSSGNRGSEAPHPSPSSLRPGPSAASESLQIPNFAFSAASEPPGLSWPPFQPLSLSFRSPASCTAYLHPLSSFLTFRFPSNPPLRGLLRSVELHQL</sequence>
<dbReference type="AlphaFoldDB" id="A0A8C2RB35"/>
<reference evidence="2" key="2">
    <citation type="submission" date="2025-08" db="UniProtKB">
        <authorList>
            <consortium name="Ensembl"/>
        </authorList>
    </citation>
    <scope>IDENTIFICATION</scope>
</reference>
<evidence type="ECO:0000256" key="1">
    <source>
        <dbReference type="SAM" id="MobiDB-lite"/>
    </source>
</evidence>
<organism evidence="2">
    <name type="scientific">Capra hircus</name>
    <name type="common">Goat</name>
    <dbReference type="NCBI Taxonomy" id="9925"/>
    <lineage>
        <taxon>Eukaryota</taxon>
        <taxon>Metazoa</taxon>
        <taxon>Chordata</taxon>
        <taxon>Craniata</taxon>
        <taxon>Vertebrata</taxon>
        <taxon>Euteleostomi</taxon>
        <taxon>Mammalia</taxon>
        <taxon>Eutheria</taxon>
        <taxon>Laurasiatheria</taxon>
        <taxon>Artiodactyla</taxon>
        <taxon>Ruminantia</taxon>
        <taxon>Pecora</taxon>
        <taxon>Bovidae</taxon>
        <taxon>Caprinae</taxon>
        <taxon>Capra</taxon>
    </lineage>
</organism>
<dbReference type="Ensembl" id="ENSCHIT00010037153.1">
    <property type="protein sequence ID" value="ENSCHIP00010026329.1"/>
    <property type="gene ID" value="ENSCHIG00010019559.1"/>
</dbReference>
<protein>
    <submittedName>
        <fullName evidence="2">Uncharacterized protein</fullName>
    </submittedName>
</protein>
<accession>A0A8C2RB35</accession>
<feature type="region of interest" description="Disordered" evidence="1">
    <location>
        <begin position="55"/>
        <end position="84"/>
    </location>
</feature>
<reference evidence="2" key="1">
    <citation type="submission" date="2019-03" db="EMBL/GenBank/DDBJ databases">
        <title>Genome sequencing and reference-guided assembly of Black Bengal Goat (Capra hircus).</title>
        <authorList>
            <person name="Siddiki A.Z."/>
            <person name="Baten A."/>
            <person name="Billah M."/>
            <person name="Alam M.A.U."/>
            <person name="Shawrob K.S.M."/>
            <person name="Saha S."/>
            <person name="Chowdhury M."/>
            <person name="Rahman A.H."/>
            <person name="Stear M."/>
            <person name="Miah G."/>
            <person name="Das G.B."/>
            <person name="Hossain M.M."/>
            <person name="Kumkum M."/>
            <person name="Islam M.S."/>
            <person name="Mollah A.M."/>
            <person name="Ahsan A."/>
            <person name="Tusar F."/>
            <person name="Khan M.K.I."/>
        </authorList>
    </citation>
    <scope>NUCLEOTIDE SEQUENCE [LARGE SCALE GENOMIC DNA]</scope>
</reference>
<evidence type="ECO:0000313" key="2">
    <source>
        <dbReference type="Ensembl" id="ENSCHIP00010026329.1"/>
    </source>
</evidence>
<proteinExistence type="predicted"/>
<name>A0A8C2RB35_CAPHI</name>